<name>A3ISZ4_9CHRO</name>
<dbReference type="GO" id="GO:0007165">
    <property type="term" value="P:signal transduction"/>
    <property type="evidence" value="ECO:0007669"/>
    <property type="project" value="InterPro"/>
</dbReference>
<dbReference type="AlphaFoldDB" id="A3ISZ4"/>
<sequence length="163" mass="18931">MNTNFPLNRHYKFLCFHLTPEIQAMLSTNMIREIIKIAPNHIVPIYGVLSSVMGVYHRRGEVLWVVDLACLFTLSPFLQESYHNPYSIIVMRQDNKVIGLAVRQIGQLISYADLKPPEVLIKSIPWELAYCLNSEHQGKEKQLFLQLEGEKIFDLLKKKQLSY</sequence>
<dbReference type="SUPFAM" id="SSF50341">
    <property type="entry name" value="CheW-like"/>
    <property type="match status" value="1"/>
</dbReference>
<dbReference type="GO" id="GO:0006935">
    <property type="term" value="P:chemotaxis"/>
    <property type="evidence" value="ECO:0007669"/>
    <property type="project" value="InterPro"/>
</dbReference>
<dbReference type="InterPro" id="IPR036061">
    <property type="entry name" value="CheW-like_dom_sf"/>
</dbReference>
<dbReference type="GO" id="GO:0005829">
    <property type="term" value="C:cytosol"/>
    <property type="evidence" value="ECO:0007669"/>
    <property type="project" value="TreeGrafter"/>
</dbReference>
<dbReference type="RefSeq" id="WP_008276499.1">
    <property type="nucleotide sequence ID" value="NZ_AAXW01000025.1"/>
</dbReference>
<evidence type="ECO:0000313" key="3">
    <source>
        <dbReference type="Proteomes" id="UP000003781"/>
    </source>
</evidence>
<evidence type="ECO:0000313" key="2">
    <source>
        <dbReference type="EMBL" id="EAZ90425.1"/>
    </source>
</evidence>
<feature type="domain" description="CheW-like" evidence="1">
    <location>
        <begin position="10"/>
        <end position="158"/>
    </location>
</feature>
<dbReference type="EMBL" id="AAXW01000025">
    <property type="protein sequence ID" value="EAZ90425.1"/>
    <property type="molecule type" value="Genomic_DNA"/>
</dbReference>
<dbReference type="PROSITE" id="PS50851">
    <property type="entry name" value="CHEW"/>
    <property type="match status" value="1"/>
</dbReference>
<dbReference type="Proteomes" id="UP000003781">
    <property type="component" value="Unassembled WGS sequence"/>
</dbReference>
<dbReference type="eggNOG" id="COG0835">
    <property type="taxonomic scope" value="Bacteria"/>
</dbReference>
<evidence type="ECO:0000259" key="1">
    <source>
        <dbReference type="PROSITE" id="PS50851"/>
    </source>
</evidence>
<dbReference type="PANTHER" id="PTHR22617:SF23">
    <property type="entry name" value="CHEMOTAXIS PROTEIN CHEW"/>
    <property type="match status" value="1"/>
</dbReference>
<comment type="caution">
    <text evidence="2">The sequence shown here is derived from an EMBL/GenBank/DDBJ whole genome shotgun (WGS) entry which is preliminary data.</text>
</comment>
<keyword evidence="3" id="KW-1185">Reference proteome</keyword>
<protein>
    <submittedName>
        <fullName evidence="2">Purine-binding chemotaxis protein</fullName>
    </submittedName>
</protein>
<dbReference type="OrthoDB" id="425983at2"/>
<dbReference type="Gene3D" id="2.40.50.180">
    <property type="entry name" value="CheA-289, Domain 4"/>
    <property type="match status" value="1"/>
</dbReference>
<dbReference type="InterPro" id="IPR039315">
    <property type="entry name" value="CheW"/>
</dbReference>
<dbReference type="InterPro" id="IPR002545">
    <property type="entry name" value="CheW-lke_dom"/>
</dbReference>
<dbReference type="PANTHER" id="PTHR22617">
    <property type="entry name" value="CHEMOTAXIS SENSOR HISTIDINE KINASE-RELATED"/>
    <property type="match status" value="1"/>
</dbReference>
<proteinExistence type="predicted"/>
<dbReference type="Pfam" id="PF01584">
    <property type="entry name" value="CheW"/>
    <property type="match status" value="1"/>
</dbReference>
<organism evidence="2 3">
    <name type="scientific">Crocosphaera chwakensis CCY0110</name>
    <dbReference type="NCBI Taxonomy" id="391612"/>
    <lineage>
        <taxon>Bacteria</taxon>
        <taxon>Bacillati</taxon>
        <taxon>Cyanobacteriota</taxon>
        <taxon>Cyanophyceae</taxon>
        <taxon>Oscillatoriophycideae</taxon>
        <taxon>Chroococcales</taxon>
        <taxon>Aphanothecaceae</taxon>
        <taxon>Crocosphaera</taxon>
        <taxon>Crocosphaera chwakensis</taxon>
    </lineage>
</organism>
<reference evidence="2 3" key="1">
    <citation type="submission" date="2007-03" db="EMBL/GenBank/DDBJ databases">
        <authorList>
            <person name="Stal L."/>
            <person name="Ferriera S."/>
            <person name="Johnson J."/>
            <person name="Kravitz S."/>
            <person name="Beeson K."/>
            <person name="Sutton G."/>
            <person name="Rogers Y.-H."/>
            <person name="Friedman R."/>
            <person name="Frazier M."/>
            <person name="Venter J.C."/>
        </authorList>
    </citation>
    <scope>NUCLEOTIDE SEQUENCE [LARGE SCALE GENOMIC DNA]</scope>
    <source>
        <strain evidence="2 3">CCY0110</strain>
    </source>
</reference>
<gene>
    <name evidence="2" type="ORF">CY0110_28869</name>
</gene>
<accession>A3ISZ4</accession>
<dbReference type="SMART" id="SM00260">
    <property type="entry name" value="CheW"/>
    <property type="match status" value="1"/>
</dbReference>